<reference evidence="2 3" key="1">
    <citation type="submission" date="2015-06" db="EMBL/GenBank/DDBJ databases">
        <title>Draft genome of the ant-associated black yeast Phialophora attae CBS 131958.</title>
        <authorList>
            <person name="Moreno L.F."/>
            <person name="Stielow B.J."/>
            <person name="de Hoog S."/>
            <person name="Vicente V.A."/>
            <person name="Weiss V.A."/>
            <person name="de Vries M."/>
            <person name="Cruz L.M."/>
            <person name="Souza E.M."/>
        </authorList>
    </citation>
    <scope>NUCLEOTIDE SEQUENCE [LARGE SCALE GENOMIC DNA]</scope>
    <source>
        <strain evidence="2 3">CBS 131958</strain>
    </source>
</reference>
<proteinExistence type="predicted"/>
<keyword evidence="3" id="KW-1185">Reference proteome</keyword>
<evidence type="ECO:0000313" key="2">
    <source>
        <dbReference type="EMBL" id="KPI40560.1"/>
    </source>
</evidence>
<feature type="compositionally biased region" description="Polar residues" evidence="1">
    <location>
        <begin position="195"/>
        <end position="214"/>
    </location>
</feature>
<gene>
    <name evidence="2" type="ORF">AB675_7774</name>
</gene>
<name>A0A0N1HUG1_9EURO</name>
<evidence type="ECO:0000313" key="3">
    <source>
        <dbReference type="Proteomes" id="UP000038010"/>
    </source>
</evidence>
<feature type="region of interest" description="Disordered" evidence="1">
    <location>
        <begin position="194"/>
        <end position="214"/>
    </location>
</feature>
<accession>A0A0N1HUG1</accession>
<dbReference type="VEuPathDB" id="FungiDB:AB675_7774"/>
<evidence type="ECO:0000256" key="1">
    <source>
        <dbReference type="SAM" id="MobiDB-lite"/>
    </source>
</evidence>
<sequence>MASPSTLQTLPPELRAQIFHALFTRARAGLRPVPNISFSVSNKFSGPCEVCSDTTYQHHPGLAYLVSPLLVSRQFHVEALPILYEHLVLSLDDPLAANMLLNQSQWGFSALSERVRWVEVVWHLETPDVQTQREGMRGLVDGLRRARGSTDGKGSEPLNSLRGLYVEMHMDAPGSYDLLTPGIHYMSPFVADPANSASTTTSPQTDMIHPQNSKPIFPSPGITLSLAYQKSYTMFSSPLLGDITTADLKDEHELCLRELLSDPAFIQAVLRSRTISLGAEASEAPRRLVRAVDDGAGTAAEEAEQEQTIALLLIARKHERSWMRGLAKRRLAEMEDGEEKERVRRAMGAFLDGEEGGWW</sequence>
<comment type="caution">
    <text evidence="2">The sequence shown here is derived from an EMBL/GenBank/DDBJ whole genome shotgun (WGS) entry which is preliminary data.</text>
</comment>
<dbReference type="Proteomes" id="UP000038010">
    <property type="component" value="Unassembled WGS sequence"/>
</dbReference>
<dbReference type="EMBL" id="LFJN01000012">
    <property type="protein sequence ID" value="KPI40560.1"/>
    <property type="molecule type" value="Genomic_DNA"/>
</dbReference>
<protein>
    <submittedName>
        <fullName evidence="2">Uncharacterized protein</fullName>
    </submittedName>
</protein>
<dbReference type="OrthoDB" id="5413827at2759"/>
<organism evidence="2 3">
    <name type="scientific">Cyphellophora attinorum</name>
    <dbReference type="NCBI Taxonomy" id="1664694"/>
    <lineage>
        <taxon>Eukaryota</taxon>
        <taxon>Fungi</taxon>
        <taxon>Dikarya</taxon>
        <taxon>Ascomycota</taxon>
        <taxon>Pezizomycotina</taxon>
        <taxon>Eurotiomycetes</taxon>
        <taxon>Chaetothyriomycetidae</taxon>
        <taxon>Chaetothyriales</taxon>
        <taxon>Cyphellophoraceae</taxon>
        <taxon>Cyphellophora</taxon>
    </lineage>
</organism>
<dbReference type="GeneID" id="28740046"/>
<dbReference type="RefSeq" id="XP_018000523.1">
    <property type="nucleotide sequence ID" value="XM_018148166.1"/>
</dbReference>
<dbReference type="AlphaFoldDB" id="A0A0N1HUG1"/>